<sequence length="64" mass="6957">MAPKVPPISPEHFPGGSEVQASPRINEQTTPRALFEMVKDDQKWAVLLDDTTAGFKGGNFAARC</sequence>
<name>A0ABP0JTF3_9DINO</name>
<keyword evidence="3" id="KW-1185">Reference proteome</keyword>
<dbReference type="EMBL" id="CAXAMM010008557">
    <property type="protein sequence ID" value="CAK9017744.1"/>
    <property type="molecule type" value="Genomic_DNA"/>
</dbReference>
<comment type="caution">
    <text evidence="2">The sequence shown here is derived from an EMBL/GenBank/DDBJ whole genome shotgun (WGS) entry which is preliminary data.</text>
</comment>
<evidence type="ECO:0000313" key="2">
    <source>
        <dbReference type="EMBL" id="CAK9017744.1"/>
    </source>
</evidence>
<reference evidence="2 3" key="1">
    <citation type="submission" date="2024-02" db="EMBL/GenBank/DDBJ databases">
        <authorList>
            <person name="Chen Y."/>
            <person name="Shah S."/>
            <person name="Dougan E. K."/>
            <person name="Thang M."/>
            <person name="Chan C."/>
        </authorList>
    </citation>
    <scope>NUCLEOTIDE SEQUENCE [LARGE SCALE GENOMIC DNA]</scope>
</reference>
<accession>A0ABP0JTF3</accession>
<proteinExistence type="predicted"/>
<gene>
    <name evidence="2" type="ORF">SCF082_LOCUS13778</name>
</gene>
<feature type="region of interest" description="Disordered" evidence="1">
    <location>
        <begin position="1"/>
        <end position="28"/>
    </location>
</feature>
<evidence type="ECO:0000313" key="3">
    <source>
        <dbReference type="Proteomes" id="UP001642464"/>
    </source>
</evidence>
<evidence type="ECO:0000256" key="1">
    <source>
        <dbReference type="SAM" id="MobiDB-lite"/>
    </source>
</evidence>
<dbReference type="Proteomes" id="UP001642464">
    <property type="component" value="Unassembled WGS sequence"/>
</dbReference>
<protein>
    <submittedName>
        <fullName evidence="2">Uncharacterized protein</fullName>
    </submittedName>
</protein>
<feature type="compositionally biased region" description="Polar residues" evidence="1">
    <location>
        <begin position="19"/>
        <end position="28"/>
    </location>
</feature>
<organism evidence="2 3">
    <name type="scientific">Durusdinium trenchii</name>
    <dbReference type="NCBI Taxonomy" id="1381693"/>
    <lineage>
        <taxon>Eukaryota</taxon>
        <taxon>Sar</taxon>
        <taxon>Alveolata</taxon>
        <taxon>Dinophyceae</taxon>
        <taxon>Suessiales</taxon>
        <taxon>Symbiodiniaceae</taxon>
        <taxon>Durusdinium</taxon>
    </lineage>
</organism>